<evidence type="ECO:0000313" key="1">
    <source>
        <dbReference type="EMBL" id="GFH32459.1"/>
    </source>
</evidence>
<protein>
    <submittedName>
        <fullName evidence="1">Uncharacterized protein</fullName>
    </submittedName>
</protein>
<gene>
    <name evidence="1" type="ORF">HaLaN_31683</name>
</gene>
<keyword evidence="2" id="KW-1185">Reference proteome</keyword>
<sequence>MLKFSNTPLCAHCHYLGLPFSAIFSMMARLLGALSNQAAGSAAPYADHCSMPHQAAI</sequence>
<dbReference type="Proteomes" id="UP000485058">
    <property type="component" value="Unassembled WGS sequence"/>
</dbReference>
<feature type="non-terminal residue" evidence="1">
    <location>
        <position position="57"/>
    </location>
</feature>
<proteinExistence type="predicted"/>
<accession>A0A6A0AHM7</accession>
<name>A0A6A0AHM7_HAELA</name>
<dbReference type="EMBL" id="BLLF01006669">
    <property type="protein sequence ID" value="GFH32459.1"/>
    <property type="molecule type" value="Genomic_DNA"/>
</dbReference>
<organism evidence="1 2">
    <name type="scientific">Haematococcus lacustris</name>
    <name type="common">Green alga</name>
    <name type="synonym">Haematococcus pluvialis</name>
    <dbReference type="NCBI Taxonomy" id="44745"/>
    <lineage>
        <taxon>Eukaryota</taxon>
        <taxon>Viridiplantae</taxon>
        <taxon>Chlorophyta</taxon>
        <taxon>core chlorophytes</taxon>
        <taxon>Chlorophyceae</taxon>
        <taxon>CS clade</taxon>
        <taxon>Chlamydomonadales</taxon>
        <taxon>Haematococcaceae</taxon>
        <taxon>Haematococcus</taxon>
    </lineage>
</organism>
<comment type="caution">
    <text evidence="1">The sequence shown here is derived from an EMBL/GenBank/DDBJ whole genome shotgun (WGS) entry which is preliminary data.</text>
</comment>
<dbReference type="AlphaFoldDB" id="A0A6A0AHM7"/>
<reference evidence="1 2" key="1">
    <citation type="submission" date="2020-02" db="EMBL/GenBank/DDBJ databases">
        <title>Draft genome sequence of Haematococcus lacustris strain NIES-144.</title>
        <authorList>
            <person name="Morimoto D."/>
            <person name="Nakagawa S."/>
            <person name="Yoshida T."/>
            <person name="Sawayama S."/>
        </authorList>
    </citation>
    <scope>NUCLEOTIDE SEQUENCE [LARGE SCALE GENOMIC DNA]</scope>
    <source>
        <strain evidence="1 2">NIES-144</strain>
    </source>
</reference>
<feature type="non-terminal residue" evidence="1">
    <location>
        <position position="1"/>
    </location>
</feature>
<evidence type="ECO:0000313" key="2">
    <source>
        <dbReference type="Proteomes" id="UP000485058"/>
    </source>
</evidence>